<organism evidence="2 3">
    <name type="scientific">Scophthalmus maximus</name>
    <name type="common">Turbot</name>
    <name type="synonym">Psetta maxima</name>
    <dbReference type="NCBI Taxonomy" id="52904"/>
    <lineage>
        <taxon>Eukaryota</taxon>
        <taxon>Metazoa</taxon>
        <taxon>Chordata</taxon>
        <taxon>Craniata</taxon>
        <taxon>Vertebrata</taxon>
        <taxon>Euteleostomi</taxon>
        <taxon>Actinopterygii</taxon>
        <taxon>Neopterygii</taxon>
        <taxon>Teleostei</taxon>
        <taxon>Neoteleostei</taxon>
        <taxon>Acanthomorphata</taxon>
        <taxon>Carangaria</taxon>
        <taxon>Pleuronectiformes</taxon>
        <taxon>Pleuronectoidei</taxon>
        <taxon>Scophthalmidae</taxon>
        <taxon>Scophthalmus</taxon>
    </lineage>
</organism>
<dbReference type="Proteomes" id="UP000438429">
    <property type="component" value="Unassembled WGS sequence"/>
</dbReference>
<feature type="region of interest" description="Disordered" evidence="1">
    <location>
        <begin position="1"/>
        <end position="20"/>
    </location>
</feature>
<evidence type="ECO:0000313" key="3">
    <source>
        <dbReference type="Proteomes" id="UP000438429"/>
    </source>
</evidence>
<protein>
    <submittedName>
        <fullName evidence="2">Uncharacterized protein</fullName>
    </submittedName>
</protein>
<dbReference type="AlphaFoldDB" id="A0A6A4RU98"/>
<evidence type="ECO:0000256" key="1">
    <source>
        <dbReference type="SAM" id="MobiDB-lite"/>
    </source>
</evidence>
<dbReference type="EMBL" id="VEVO01000022">
    <property type="protein sequence ID" value="KAF0023839.1"/>
    <property type="molecule type" value="Genomic_DNA"/>
</dbReference>
<reference evidence="2 3" key="1">
    <citation type="submission" date="2019-06" db="EMBL/GenBank/DDBJ databases">
        <title>Draft genomes of female and male turbot (Scophthalmus maximus).</title>
        <authorList>
            <person name="Xu H."/>
            <person name="Xu X.-W."/>
            <person name="Shao C."/>
            <person name="Chen S."/>
        </authorList>
    </citation>
    <scope>NUCLEOTIDE SEQUENCE [LARGE SCALE GENOMIC DNA]</scope>
    <source>
        <strain evidence="2">Ysfricsl-2016a</strain>
        <tissue evidence="2">Blood</tissue>
    </source>
</reference>
<feature type="compositionally biased region" description="Polar residues" evidence="1">
    <location>
        <begin position="1"/>
        <end position="10"/>
    </location>
</feature>
<proteinExistence type="predicted"/>
<evidence type="ECO:0000313" key="2">
    <source>
        <dbReference type="EMBL" id="KAF0023839.1"/>
    </source>
</evidence>
<name>A0A6A4RU98_SCOMX</name>
<comment type="caution">
    <text evidence="2">The sequence shown here is derived from an EMBL/GenBank/DDBJ whole genome shotgun (WGS) entry which is preliminary data.</text>
</comment>
<gene>
    <name evidence="2" type="ORF">F2P81_024469</name>
</gene>
<sequence>MKGSRMSSDRLSPLRSHGGPLINTEVSLGMRERGSVPKHTQTIAVPLFSFPFYCNRDDQSLVCVELSRCRFQRRYDKKEKVAFLSGEVPRRNTSDLHITVMHFLTEALHRRALHYALFGAICTAFNSDAPKGALHPERPKTNQMGSGVVALATKKMVEKLVARLSRAVGVVRLWFAAYSEFKPANGPMVLGRRYVVKTPPPWT</sequence>
<accession>A0A6A4RU98</accession>